<dbReference type="CDD" id="cd07980">
    <property type="entry name" value="TFIIF_beta"/>
    <property type="match status" value="1"/>
</dbReference>
<dbReference type="GO" id="GO:0005674">
    <property type="term" value="C:transcription factor TFIIF complex"/>
    <property type="evidence" value="ECO:0007669"/>
    <property type="project" value="InterPro"/>
</dbReference>
<dbReference type="PANTHER" id="PTHR10445">
    <property type="entry name" value="GENERAL TRANSCRIPTION FACTOR IIF SUBUNIT 2"/>
    <property type="match status" value="1"/>
</dbReference>
<keyword evidence="4" id="KW-0805">Transcription regulation</keyword>
<dbReference type="SUPFAM" id="SSF50916">
    <property type="entry name" value="Rap30/74 interaction domains"/>
    <property type="match status" value="1"/>
</dbReference>
<dbReference type="InterPro" id="IPR011039">
    <property type="entry name" value="TFIIF_interaction"/>
</dbReference>
<evidence type="ECO:0000313" key="14">
    <source>
        <dbReference type="Proteomes" id="UP001234581"/>
    </source>
</evidence>
<evidence type="ECO:0000256" key="9">
    <source>
        <dbReference type="ARBA" id="ARBA00081863"/>
    </source>
</evidence>
<dbReference type="GO" id="GO:0003677">
    <property type="term" value="F:DNA binding"/>
    <property type="evidence" value="ECO:0007669"/>
    <property type="project" value="UniProtKB-KW"/>
</dbReference>
<dbReference type="EMBL" id="JARTCD010000002">
    <property type="protein sequence ID" value="KAJ8663264.1"/>
    <property type="molecule type" value="Genomic_DNA"/>
</dbReference>
<sequence length="301" mass="33716">MSDFASNPDVDALFEDDPGPIDTIDDDDDDDLKIDDAETKVWLVKVPKFLAQKWKEVDQDDVNLGSVRIYEQPPPGRSSRISLILPEGEATNIPKEYLIHIPPAEATNKFVFTEGENGSKTISGTVHHECTATPTHVDSYRGIMRKRVMEAETPQRSVQEIGKSNQPMFVPGAGSALANTGFSDFTPSKRQKTDNKEKATRMPRNELMDVLFVAFDRYPYWSFKGLLEHIRQPSQYLKEVLNDICILNKRGPYAGNYQLKPEYVQRSSQAEQSSGAAKDSGSPSSGDEDEDEEEAMETIHV</sequence>
<feature type="region of interest" description="Disordered" evidence="10">
    <location>
        <begin position="1"/>
        <end position="30"/>
    </location>
</feature>
<dbReference type="Pfam" id="PF02270">
    <property type="entry name" value="TFIIF_beta"/>
    <property type="match status" value="1"/>
</dbReference>
<keyword evidence="14" id="KW-1185">Reference proteome</keyword>
<organism evidence="13 14">
    <name type="scientific">Lichtheimia ornata</name>
    <dbReference type="NCBI Taxonomy" id="688661"/>
    <lineage>
        <taxon>Eukaryota</taxon>
        <taxon>Fungi</taxon>
        <taxon>Fungi incertae sedis</taxon>
        <taxon>Mucoromycota</taxon>
        <taxon>Mucoromycotina</taxon>
        <taxon>Mucoromycetes</taxon>
        <taxon>Mucorales</taxon>
        <taxon>Lichtheimiaceae</taxon>
        <taxon>Lichtheimia</taxon>
    </lineage>
</organism>
<protein>
    <recommendedName>
        <fullName evidence="3">Transcription initiation factor IIF subunit beta</fullName>
    </recommendedName>
    <alternativeName>
        <fullName evidence="9">TFIIF medium subunit</fullName>
    </alternativeName>
    <alternativeName>
        <fullName evidence="8">TFIIF-beta</fullName>
    </alternativeName>
</protein>
<dbReference type="InterPro" id="IPR036390">
    <property type="entry name" value="WH_DNA-bd_sf"/>
</dbReference>
<feature type="compositionally biased region" description="Polar residues" evidence="10">
    <location>
        <begin position="179"/>
        <end position="188"/>
    </location>
</feature>
<feature type="domain" description="TFIIF beta subunit N-terminal" evidence="12">
    <location>
        <begin position="39"/>
        <end position="116"/>
    </location>
</feature>
<gene>
    <name evidence="13" type="ORF">O0I10_000502</name>
</gene>
<evidence type="ECO:0000256" key="4">
    <source>
        <dbReference type="ARBA" id="ARBA00023015"/>
    </source>
</evidence>
<evidence type="ECO:0000256" key="2">
    <source>
        <dbReference type="ARBA" id="ARBA00009543"/>
    </source>
</evidence>
<evidence type="ECO:0000256" key="6">
    <source>
        <dbReference type="ARBA" id="ARBA00023163"/>
    </source>
</evidence>
<keyword evidence="6" id="KW-0804">Transcription</keyword>
<evidence type="ECO:0000256" key="7">
    <source>
        <dbReference type="ARBA" id="ARBA00023242"/>
    </source>
</evidence>
<keyword evidence="5" id="KW-0238">DNA-binding</keyword>
<dbReference type="InterPro" id="IPR003196">
    <property type="entry name" value="TFIIF_beta"/>
</dbReference>
<dbReference type="Proteomes" id="UP001234581">
    <property type="component" value="Unassembled WGS sequence"/>
</dbReference>
<dbReference type="InterPro" id="IPR040450">
    <property type="entry name" value="TFIIF_beta_HTH"/>
</dbReference>
<evidence type="ECO:0000256" key="10">
    <source>
        <dbReference type="SAM" id="MobiDB-lite"/>
    </source>
</evidence>
<evidence type="ECO:0000256" key="8">
    <source>
        <dbReference type="ARBA" id="ARBA00081473"/>
    </source>
</evidence>
<name>A0AAD7Y3S4_9FUNG</name>
<comment type="subcellular location">
    <subcellularLocation>
        <location evidence="1">Nucleus</location>
    </subcellularLocation>
</comment>
<dbReference type="GeneID" id="83207924"/>
<evidence type="ECO:0000256" key="5">
    <source>
        <dbReference type="ARBA" id="ARBA00023125"/>
    </source>
</evidence>
<evidence type="ECO:0000256" key="1">
    <source>
        <dbReference type="ARBA" id="ARBA00004123"/>
    </source>
</evidence>
<feature type="compositionally biased region" description="Polar residues" evidence="10">
    <location>
        <begin position="265"/>
        <end position="275"/>
    </location>
</feature>
<comment type="similarity">
    <text evidence="2">Belongs to the TFIIF beta subunit family.</text>
</comment>
<dbReference type="AlphaFoldDB" id="A0AAD7Y3S4"/>
<feature type="region of interest" description="Disordered" evidence="10">
    <location>
        <begin position="260"/>
        <end position="301"/>
    </location>
</feature>
<dbReference type="RefSeq" id="XP_058348176.1">
    <property type="nucleotide sequence ID" value="XM_058480612.1"/>
</dbReference>
<feature type="compositionally biased region" description="Acidic residues" evidence="10">
    <location>
        <begin position="12"/>
        <end position="30"/>
    </location>
</feature>
<evidence type="ECO:0000313" key="13">
    <source>
        <dbReference type="EMBL" id="KAJ8663264.1"/>
    </source>
</evidence>
<dbReference type="Pfam" id="PF17683">
    <property type="entry name" value="TFIIF_beta_N"/>
    <property type="match status" value="1"/>
</dbReference>
<dbReference type="Gene3D" id="1.10.10.10">
    <property type="entry name" value="Winged helix-like DNA-binding domain superfamily/Winged helix DNA-binding domain"/>
    <property type="match status" value="1"/>
</dbReference>
<evidence type="ECO:0000259" key="12">
    <source>
        <dbReference type="Pfam" id="PF17683"/>
    </source>
</evidence>
<feature type="compositionally biased region" description="Basic and acidic residues" evidence="10">
    <location>
        <begin position="191"/>
        <end position="201"/>
    </location>
</feature>
<feature type="domain" description="TFIIF beta subunit HTH" evidence="11">
    <location>
        <begin position="200"/>
        <end position="263"/>
    </location>
</feature>
<dbReference type="PANTHER" id="PTHR10445:SF0">
    <property type="entry name" value="GENERAL TRANSCRIPTION FACTOR IIF SUBUNIT 2"/>
    <property type="match status" value="1"/>
</dbReference>
<comment type="caution">
    <text evidence="13">The sequence shown here is derived from an EMBL/GenBank/DDBJ whole genome shotgun (WGS) entry which is preliminary data.</text>
</comment>
<feature type="region of interest" description="Disordered" evidence="10">
    <location>
        <begin position="179"/>
        <end position="201"/>
    </location>
</feature>
<evidence type="ECO:0000256" key="3">
    <source>
        <dbReference type="ARBA" id="ARBA00021453"/>
    </source>
</evidence>
<keyword evidence="7" id="KW-0539">Nucleus</keyword>
<dbReference type="GO" id="GO:0006367">
    <property type="term" value="P:transcription initiation at RNA polymerase II promoter"/>
    <property type="evidence" value="ECO:0007669"/>
    <property type="project" value="InterPro"/>
</dbReference>
<dbReference type="InterPro" id="IPR040504">
    <property type="entry name" value="TFIIF_beta_N"/>
</dbReference>
<dbReference type="FunFam" id="1.10.10.10:FF:000035">
    <property type="entry name" value="General transcription factor IIF subunit 2"/>
    <property type="match status" value="1"/>
</dbReference>
<reference evidence="13 14" key="1">
    <citation type="submission" date="2023-03" db="EMBL/GenBank/DDBJ databases">
        <title>Genome sequence of Lichtheimia ornata CBS 291.66.</title>
        <authorList>
            <person name="Mohabir J.T."/>
            <person name="Shea T.P."/>
            <person name="Kurbessoian T."/>
            <person name="Berby B."/>
            <person name="Fontaine J."/>
            <person name="Livny J."/>
            <person name="Gnirke A."/>
            <person name="Stajich J.E."/>
            <person name="Cuomo C.A."/>
        </authorList>
    </citation>
    <scope>NUCLEOTIDE SEQUENCE [LARGE SCALE GENOMIC DNA]</scope>
    <source>
        <strain evidence="13">CBS 291.66</strain>
    </source>
</reference>
<dbReference type="SUPFAM" id="SSF46785">
    <property type="entry name" value="Winged helix' DNA-binding domain"/>
    <property type="match status" value="1"/>
</dbReference>
<accession>A0AAD7Y3S4</accession>
<evidence type="ECO:0000259" key="11">
    <source>
        <dbReference type="Pfam" id="PF02270"/>
    </source>
</evidence>
<dbReference type="InterPro" id="IPR036388">
    <property type="entry name" value="WH-like_DNA-bd_sf"/>
</dbReference>
<feature type="compositionally biased region" description="Acidic residues" evidence="10">
    <location>
        <begin position="286"/>
        <end position="301"/>
    </location>
</feature>
<proteinExistence type="inferred from homology"/>